<evidence type="ECO:0000256" key="1">
    <source>
        <dbReference type="SAM" id="Phobius"/>
    </source>
</evidence>
<feature type="transmembrane region" description="Helical" evidence="1">
    <location>
        <begin position="424"/>
        <end position="443"/>
    </location>
</feature>
<dbReference type="STRING" id="383372.Rcas_4140"/>
<dbReference type="OrthoDB" id="147976at2"/>
<protein>
    <recommendedName>
        <fullName evidence="4">Glycosyltransferase RgtA/B/C/D-like domain-containing protein</fullName>
    </recommendedName>
</protein>
<evidence type="ECO:0008006" key="4">
    <source>
        <dbReference type="Google" id="ProtNLM"/>
    </source>
</evidence>
<feature type="transmembrane region" description="Helical" evidence="1">
    <location>
        <begin position="235"/>
        <end position="256"/>
    </location>
</feature>
<feature type="transmembrane region" description="Helical" evidence="1">
    <location>
        <begin position="379"/>
        <end position="403"/>
    </location>
</feature>
<keyword evidence="1" id="KW-0472">Membrane</keyword>
<feature type="transmembrane region" description="Helical" evidence="1">
    <location>
        <begin position="307"/>
        <end position="323"/>
    </location>
</feature>
<feature type="transmembrane region" description="Helical" evidence="1">
    <location>
        <begin position="469"/>
        <end position="490"/>
    </location>
</feature>
<feature type="transmembrane region" description="Helical" evidence="1">
    <location>
        <begin position="140"/>
        <end position="158"/>
    </location>
</feature>
<dbReference type="AlphaFoldDB" id="A7NRH5"/>
<reference evidence="2 3" key="1">
    <citation type="submission" date="2007-08" db="EMBL/GenBank/DDBJ databases">
        <title>Complete sequence of Roseiflexus castenholzii DSM 13941.</title>
        <authorList>
            <consortium name="US DOE Joint Genome Institute"/>
            <person name="Copeland A."/>
            <person name="Lucas S."/>
            <person name="Lapidus A."/>
            <person name="Barry K."/>
            <person name="Glavina del Rio T."/>
            <person name="Dalin E."/>
            <person name="Tice H."/>
            <person name="Pitluck S."/>
            <person name="Thompson L.S."/>
            <person name="Brettin T."/>
            <person name="Bruce D."/>
            <person name="Detter J.C."/>
            <person name="Han C."/>
            <person name="Tapia R."/>
            <person name="Schmutz J."/>
            <person name="Larimer F."/>
            <person name="Land M."/>
            <person name="Hauser L."/>
            <person name="Kyrpides N."/>
            <person name="Mikhailova N."/>
            <person name="Bryant D.A."/>
            <person name="Hanada S."/>
            <person name="Tsukatani Y."/>
            <person name="Richardson P."/>
        </authorList>
    </citation>
    <scope>NUCLEOTIDE SEQUENCE [LARGE SCALE GENOMIC DNA]</scope>
    <source>
        <strain evidence="3">DSM 13941 / HLO8</strain>
    </source>
</reference>
<dbReference type="EMBL" id="CP000804">
    <property type="protein sequence ID" value="ABU60171.1"/>
    <property type="molecule type" value="Genomic_DNA"/>
</dbReference>
<gene>
    <name evidence="2" type="ordered locus">Rcas_4140</name>
</gene>
<keyword evidence="3" id="KW-1185">Reference proteome</keyword>
<evidence type="ECO:0000313" key="3">
    <source>
        <dbReference type="Proteomes" id="UP000000263"/>
    </source>
</evidence>
<dbReference type="RefSeq" id="WP_012122592.1">
    <property type="nucleotide sequence ID" value="NC_009767.1"/>
</dbReference>
<proteinExistence type="predicted"/>
<accession>A7NRH5</accession>
<keyword evidence="1" id="KW-1133">Transmembrane helix</keyword>
<evidence type="ECO:0000313" key="2">
    <source>
        <dbReference type="EMBL" id="ABU60171.1"/>
    </source>
</evidence>
<dbReference type="Proteomes" id="UP000000263">
    <property type="component" value="Chromosome"/>
</dbReference>
<feature type="transmembrane region" description="Helical" evidence="1">
    <location>
        <begin position="330"/>
        <end position="350"/>
    </location>
</feature>
<sequence length="579" mass="63433">MAGIAGMRAWAQTAARMQSGDWVVLALLVCGALAMMYPVLAAPSSRIIGWPGDNIQYVYAAGWMAEALRSGASPFVDPRINAPHGLALTATDVPYVGYIAVAPLTWLFGPVFGYNAQLALAHLLSGVCAYLWVRHLTGSRIGGLTAGLAFMLAPFRLAHSYGHPQIVSTYPLPLFFWALDSSLRSQPDRKTLAGLVGATFLLGAASQYYLVIGLICGMVYALLTLATRRVSLLSRVWLAVPAVFVGALLAAAPYLMTARDGIYTPYHLDVARMWSASPMNFVAPSHLHPLWGTYVERLRPETLWGEKTLYVGIVPGILALAALRAFDRRWVWIGTALVAAVLSLGTDLHIGNVPLHRDHPVWLPAYYLHQLPGINLMRVWARFGIVTILFVALLAGIGAARLVHRKSVAGRLTNGFGGAARLRISSAALLSGAIVALIVVDLMPGRMNEYTTLAPRPIDHWLARQPGDFTVGFVPVIDATTNYFILFGTLTHGKRTIAFMHQAHLPPIFQDFNERSRGFPDSASAQRLRELGIRYLLLEKPMFDGARAFRWSVVEQRLAETPELRIVREVGDVVVVEFR</sequence>
<name>A7NRH5_ROSCS</name>
<dbReference type="eggNOG" id="COG1287">
    <property type="taxonomic scope" value="Bacteria"/>
</dbReference>
<dbReference type="HOGENOM" id="CLU_470803_0_0_0"/>
<feature type="transmembrane region" description="Helical" evidence="1">
    <location>
        <begin position="192"/>
        <end position="223"/>
    </location>
</feature>
<organism evidence="2 3">
    <name type="scientific">Roseiflexus castenholzii (strain DSM 13941 / HLO8)</name>
    <dbReference type="NCBI Taxonomy" id="383372"/>
    <lineage>
        <taxon>Bacteria</taxon>
        <taxon>Bacillati</taxon>
        <taxon>Chloroflexota</taxon>
        <taxon>Chloroflexia</taxon>
        <taxon>Chloroflexales</taxon>
        <taxon>Roseiflexineae</taxon>
        <taxon>Roseiflexaceae</taxon>
        <taxon>Roseiflexus</taxon>
    </lineage>
</organism>
<keyword evidence="1" id="KW-0812">Transmembrane</keyword>
<dbReference type="KEGG" id="rca:Rcas_4140"/>